<feature type="domain" description="FP protein C-terminal" evidence="2">
    <location>
        <begin position="208"/>
        <end position="258"/>
    </location>
</feature>
<dbReference type="EMBL" id="CAJQZP010000858">
    <property type="protein sequence ID" value="CAG4989971.1"/>
    <property type="molecule type" value="Genomic_DNA"/>
</dbReference>
<dbReference type="Proteomes" id="UP000691718">
    <property type="component" value="Unassembled WGS sequence"/>
</dbReference>
<evidence type="ECO:0000259" key="2">
    <source>
        <dbReference type="Pfam" id="PF25298"/>
    </source>
</evidence>
<feature type="region of interest" description="Disordered" evidence="1">
    <location>
        <begin position="1"/>
        <end position="20"/>
    </location>
</feature>
<comment type="caution">
    <text evidence="3">The sequence shown here is derived from an EMBL/GenBank/DDBJ whole genome shotgun (WGS) entry which is preliminary data.</text>
</comment>
<evidence type="ECO:0000313" key="4">
    <source>
        <dbReference type="Proteomes" id="UP000691718"/>
    </source>
</evidence>
<dbReference type="OrthoDB" id="7490514at2759"/>
<accession>A0A8S3WY38</accession>
<gene>
    <name evidence="3" type="ORF">PAPOLLO_LOCUS11885</name>
</gene>
<evidence type="ECO:0000256" key="1">
    <source>
        <dbReference type="SAM" id="MobiDB-lite"/>
    </source>
</evidence>
<keyword evidence="4" id="KW-1185">Reference proteome</keyword>
<organism evidence="3 4">
    <name type="scientific">Parnassius apollo</name>
    <name type="common">Apollo butterfly</name>
    <name type="synonym">Papilio apollo</name>
    <dbReference type="NCBI Taxonomy" id="110799"/>
    <lineage>
        <taxon>Eukaryota</taxon>
        <taxon>Metazoa</taxon>
        <taxon>Ecdysozoa</taxon>
        <taxon>Arthropoda</taxon>
        <taxon>Hexapoda</taxon>
        <taxon>Insecta</taxon>
        <taxon>Pterygota</taxon>
        <taxon>Neoptera</taxon>
        <taxon>Endopterygota</taxon>
        <taxon>Lepidoptera</taxon>
        <taxon>Glossata</taxon>
        <taxon>Ditrysia</taxon>
        <taxon>Papilionoidea</taxon>
        <taxon>Papilionidae</taxon>
        <taxon>Parnassiinae</taxon>
        <taxon>Parnassini</taxon>
        <taxon>Parnassius</taxon>
        <taxon>Parnassius</taxon>
    </lineage>
</organism>
<reference evidence="3" key="1">
    <citation type="submission" date="2021-04" db="EMBL/GenBank/DDBJ databases">
        <authorList>
            <person name="Tunstrom K."/>
        </authorList>
    </citation>
    <scope>NUCLEOTIDE SEQUENCE</scope>
</reference>
<evidence type="ECO:0000313" key="3">
    <source>
        <dbReference type="EMBL" id="CAG4989971.1"/>
    </source>
</evidence>
<name>A0A8S3WY38_PARAO</name>
<sequence>MLKSTAISTSASSTPDLPTSDLANELKLLRQDIKEMRNDMQEFRGTMTNLLTAINACNQRLDCLEARMEVVDKNSQIKTSNDISFFEKTITDLKIDLNDRDQELLGNDIEVSGIPEDKNERSTHIVLAVATKLGVALEDRDIVSAERAGLLRREQNETSRPRPIVVQLALLVHRDSLLAVARVRRGCTTVGLGLNSVDCPFYVNERLTRHNRQPFYKVRTEAKRNNWKYVWTRQGKVFARRENGEPHHRVRFESDLIKVFGQ</sequence>
<dbReference type="Pfam" id="PF25298">
    <property type="entry name" value="Baculo_FP_2nd"/>
    <property type="match status" value="1"/>
</dbReference>
<proteinExistence type="predicted"/>
<dbReference type="AlphaFoldDB" id="A0A8S3WY38"/>
<dbReference type="InterPro" id="IPR057251">
    <property type="entry name" value="FP_C"/>
</dbReference>
<feature type="compositionally biased region" description="Low complexity" evidence="1">
    <location>
        <begin position="1"/>
        <end position="14"/>
    </location>
</feature>
<protein>
    <submittedName>
        <fullName evidence="3">(apollo) hypothetical protein</fullName>
    </submittedName>
</protein>